<sequence length="125" mass="13625">MIKGRCLCGEVSFSVDGPLGRSAACHCSQCRKQSGHYWASSSAEESDIAITGQVKWYEASADAKRGFCPNCGSFLFWKAHDEDAVSFSLGALDEPTGVKLECHIFVADKGDYYVIDDDLPQSEMS</sequence>
<name>A0A1X7BVB0_9RHOB</name>
<keyword evidence="4" id="KW-0456">Lyase</keyword>
<evidence type="ECO:0000256" key="4">
    <source>
        <dbReference type="ARBA" id="ARBA00023239"/>
    </source>
</evidence>
<evidence type="ECO:0000313" key="7">
    <source>
        <dbReference type="Proteomes" id="UP000193224"/>
    </source>
</evidence>
<keyword evidence="3" id="KW-0862">Zinc</keyword>
<evidence type="ECO:0000259" key="5">
    <source>
        <dbReference type="PROSITE" id="PS51891"/>
    </source>
</evidence>
<evidence type="ECO:0000256" key="1">
    <source>
        <dbReference type="ARBA" id="ARBA00005495"/>
    </source>
</evidence>
<dbReference type="PANTHER" id="PTHR33337:SF40">
    <property type="entry name" value="CENP-V_GFA DOMAIN-CONTAINING PROTEIN-RELATED"/>
    <property type="match status" value="1"/>
</dbReference>
<protein>
    <submittedName>
        <fullName evidence="6">Glutathione-dependent formaldehyde-activating enzyme</fullName>
    </submittedName>
</protein>
<dbReference type="OrthoDB" id="9807246at2"/>
<reference evidence="6 7" key="1">
    <citation type="submission" date="2017-03" db="EMBL/GenBank/DDBJ databases">
        <authorList>
            <person name="Afonso C.L."/>
            <person name="Miller P.J."/>
            <person name="Scott M.A."/>
            <person name="Spackman E."/>
            <person name="Goraichik I."/>
            <person name="Dimitrov K.M."/>
            <person name="Suarez D.L."/>
            <person name="Swayne D.E."/>
        </authorList>
    </citation>
    <scope>NUCLEOTIDE SEQUENCE [LARGE SCALE GENOMIC DNA]</scope>
    <source>
        <strain evidence="6 7">CECT 7745</strain>
    </source>
</reference>
<dbReference type="GO" id="GO:0016846">
    <property type="term" value="F:carbon-sulfur lyase activity"/>
    <property type="evidence" value="ECO:0007669"/>
    <property type="project" value="InterPro"/>
</dbReference>
<dbReference type="InterPro" id="IPR006913">
    <property type="entry name" value="CENP-V/GFA"/>
</dbReference>
<comment type="similarity">
    <text evidence="1">Belongs to the Gfa family.</text>
</comment>
<dbReference type="GO" id="GO:0046872">
    <property type="term" value="F:metal ion binding"/>
    <property type="evidence" value="ECO:0007669"/>
    <property type="project" value="UniProtKB-KW"/>
</dbReference>
<evidence type="ECO:0000313" key="6">
    <source>
        <dbReference type="EMBL" id="SMC13524.1"/>
    </source>
</evidence>
<evidence type="ECO:0000256" key="2">
    <source>
        <dbReference type="ARBA" id="ARBA00022723"/>
    </source>
</evidence>
<accession>A0A1X7BVB0</accession>
<dbReference type="Proteomes" id="UP000193224">
    <property type="component" value="Unassembled WGS sequence"/>
</dbReference>
<dbReference type="InterPro" id="IPR011057">
    <property type="entry name" value="Mss4-like_sf"/>
</dbReference>
<feature type="domain" description="CENP-V/GFA" evidence="5">
    <location>
        <begin position="2"/>
        <end position="114"/>
    </location>
</feature>
<dbReference type="Gene3D" id="3.90.1590.10">
    <property type="entry name" value="glutathione-dependent formaldehyde- activating enzyme (gfa)"/>
    <property type="match status" value="1"/>
</dbReference>
<gene>
    <name evidence="6" type="ORF">ROA7745_03374</name>
</gene>
<dbReference type="PROSITE" id="PS51891">
    <property type="entry name" value="CENP_V_GFA"/>
    <property type="match status" value="1"/>
</dbReference>
<keyword evidence="2" id="KW-0479">Metal-binding</keyword>
<dbReference type="EMBL" id="FWXB01000014">
    <property type="protein sequence ID" value="SMC13524.1"/>
    <property type="molecule type" value="Genomic_DNA"/>
</dbReference>
<evidence type="ECO:0000256" key="3">
    <source>
        <dbReference type="ARBA" id="ARBA00022833"/>
    </source>
</evidence>
<dbReference type="Pfam" id="PF04828">
    <property type="entry name" value="GFA"/>
    <property type="match status" value="1"/>
</dbReference>
<dbReference type="RefSeq" id="WP_085801460.1">
    <property type="nucleotide sequence ID" value="NZ_FWXB01000014.1"/>
</dbReference>
<organism evidence="6 7">
    <name type="scientific">Roseovarius aestuarii</name>
    <dbReference type="NCBI Taxonomy" id="475083"/>
    <lineage>
        <taxon>Bacteria</taxon>
        <taxon>Pseudomonadati</taxon>
        <taxon>Pseudomonadota</taxon>
        <taxon>Alphaproteobacteria</taxon>
        <taxon>Rhodobacterales</taxon>
        <taxon>Roseobacteraceae</taxon>
        <taxon>Roseovarius</taxon>
    </lineage>
</organism>
<proteinExistence type="inferred from homology"/>
<dbReference type="PANTHER" id="PTHR33337">
    <property type="entry name" value="GFA DOMAIN-CONTAINING PROTEIN"/>
    <property type="match status" value="1"/>
</dbReference>
<dbReference type="AlphaFoldDB" id="A0A1X7BVB0"/>
<keyword evidence="7" id="KW-1185">Reference proteome</keyword>
<dbReference type="SUPFAM" id="SSF51316">
    <property type="entry name" value="Mss4-like"/>
    <property type="match status" value="1"/>
</dbReference>